<dbReference type="EMBL" id="JBHMBW010000064">
    <property type="protein sequence ID" value="MFB9629789.1"/>
    <property type="molecule type" value="Genomic_DNA"/>
</dbReference>
<evidence type="ECO:0000256" key="1">
    <source>
        <dbReference type="SAM" id="MobiDB-lite"/>
    </source>
</evidence>
<evidence type="ECO:0000313" key="3">
    <source>
        <dbReference type="Proteomes" id="UP001589532"/>
    </source>
</evidence>
<feature type="region of interest" description="Disordered" evidence="1">
    <location>
        <begin position="79"/>
        <end position="98"/>
    </location>
</feature>
<feature type="non-terminal residue" evidence="2">
    <location>
        <position position="98"/>
    </location>
</feature>
<organism evidence="2 3">
    <name type="scientific">Nonomuraea helvata</name>
    <dbReference type="NCBI Taxonomy" id="37484"/>
    <lineage>
        <taxon>Bacteria</taxon>
        <taxon>Bacillati</taxon>
        <taxon>Actinomycetota</taxon>
        <taxon>Actinomycetes</taxon>
        <taxon>Streptosporangiales</taxon>
        <taxon>Streptosporangiaceae</taxon>
        <taxon>Nonomuraea</taxon>
    </lineage>
</organism>
<protein>
    <recommendedName>
        <fullName evidence="4">Transposase</fullName>
    </recommendedName>
</protein>
<dbReference type="RefSeq" id="WP_378521044.1">
    <property type="nucleotide sequence ID" value="NZ_JBHMBW010000064.1"/>
</dbReference>
<proteinExistence type="predicted"/>
<reference evidence="2 3" key="1">
    <citation type="submission" date="2024-09" db="EMBL/GenBank/DDBJ databases">
        <authorList>
            <person name="Sun Q."/>
            <person name="Mori K."/>
        </authorList>
    </citation>
    <scope>NUCLEOTIDE SEQUENCE [LARGE SCALE GENOMIC DNA]</scope>
    <source>
        <strain evidence="2 3">JCM 3143</strain>
    </source>
</reference>
<dbReference type="Proteomes" id="UP001589532">
    <property type="component" value="Unassembled WGS sequence"/>
</dbReference>
<evidence type="ECO:0008006" key="4">
    <source>
        <dbReference type="Google" id="ProtNLM"/>
    </source>
</evidence>
<gene>
    <name evidence="2" type="ORF">ACFFSA_42530</name>
</gene>
<name>A0ABV5SDM4_9ACTN</name>
<sequence>MRGHETLRRDVAAWALRGRRRVIWVIADQVITASLFWGSRSWSRMLRRARSTHDRLRSTTLRLVLWNLFCQAALIGRGQLGAGSPSRMTLLTTGSKPR</sequence>
<evidence type="ECO:0000313" key="2">
    <source>
        <dbReference type="EMBL" id="MFB9629789.1"/>
    </source>
</evidence>
<accession>A0ABV5SDM4</accession>
<feature type="compositionally biased region" description="Polar residues" evidence="1">
    <location>
        <begin position="86"/>
        <end position="98"/>
    </location>
</feature>
<comment type="caution">
    <text evidence="2">The sequence shown here is derived from an EMBL/GenBank/DDBJ whole genome shotgun (WGS) entry which is preliminary data.</text>
</comment>
<keyword evidence="3" id="KW-1185">Reference proteome</keyword>